<dbReference type="PANTHER" id="PTHR10956">
    <property type="entry name" value="60S RIBOSOMAL PROTEIN L31"/>
    <property type="match status" value="1"/>
</dbReference>
<evidence type="ECO:0000256" key="1">
    <source>
        <dbReference type="ARBA" id="ARBA00010808"/>
    </source>
</evidence>
<sequence>MAPAKKGCEQKKGCSAINEGVTRGYTINIHKHIRGMDFKKCAPRVLKEIQKFAMKEMETPDVRIPGFLDTRLNKAVWAKGILGHSISNPCVVVQKTKRRRNSPNKPYTLVPYVPVTTLKNLQSMCMRTNC</sequence>
<name>L9KPJ5_TUPCH</name>
<dbReference type="AlphaFoldDB" id="L9KPJ5"/>
<evidence type="ECO:0000256" key="7">
    <source>
        <dbReference type="ARBA" id="ARBA00035337"/>
    </source>
</evidence>
<dbReference type="FunFam" id="3.10.440.10:FF:000001">
    <property type="entry name" value="60S ribosomal protein L31"/>
    <property type="match status" value="1"/>
</dbReference>
<evidence type="ECO:0000313" key="8">
    <source>
        <dbReference type="EMBL" id="ELW64384.1"/>
    </source>
</evidence>
<keyword evidence="9" id="KW-1185">Reference proteome</keyword>
<dbReference type="Proteomes" id="UP000011518">
    <property type="component" value="Unassembled WGS sequence"/>
</dbReference>
<dbReference type="EMBL" id="KB320734">
    <property type="protein sequence ID" value="ELW64384.1"/>
    <property type="molecule type" value="Genomic_DNA"/>
</dbReference>
<evidence type="ECO:0000256" key="4">
    <source>
        <dbReference type="ARBA" id="ARBA00023274"/>
    </source>
</evidence>
<comment type="similarity">
    <text evidence="1">Belongs to the eukaryotic ribosomal protein eL31 family.</text>
</comment>
<gene>
    <name evidence="8" type="ORF">TREES_T100013184</name>
</gene>
<dbReference type="InterPro" id="IPR023621">
    <property type="entry name" value="Ribosomal_eL31_dom_sf"/>
</dbReference>
<dbReference type="Gene3D" id="3.10.440.10">
    <property type="match status" value="1"/>
</dbReference>
<proteinExistence type="inferred from homology"/>
<dbReference type="SMART" id="SM01380">
    <property type="entry name" value="Ribosomal_L31e"/>
    <property type="match status" value="1"/>
</dbReference>
<dbReference type="PANTHER" id="PTHR10956:SF0">
    <property type="entry name" value="60S RIBOSOMAL PROTEIN L31"/>
    <property type="match status" value="1"/>
</dbReference>
<protein>
    <recommendedName>
        <fullName evidence="6">Large ribosomal subunit protein eL31</fullName>
    </recommendedName>
    <alternativeName>
        <fullName evidence="7">60S ribosomal protein L31</fullName>
    </alternativeName>
</protein>
<dbReference type="STRING" id="246437.L9KPJ5"/>
<dbReference type="GO" id="GO:0022625">
    <property type="term" value="C:cytosolic large ribosomal subunit"/>
    <property type="evidence" value="ECO:0007669"/>
    <property type="project" value="TreeGrafter"/>
</dbReference>
<dbReference type="GO" id="GO:0002181">
    <property type="term" value="P:cytoplasmic translation"/>
    <property type="evidence" value="ECO:0007669"/>
    <property type="project" value="TreeGrafter"/>
</dbReference>
<evidence type="ECO:0000256" key="2">
    <source>
        <dbReference type="ARBA" id="ARBA00011133"/>
    </source>
</evidence>
<dbReference type="GO" id="GO:0003735">
    <property type="term" value="F:structural constituent of ribosome"/>
    <property type="evidence" value="ECO:0007669"/>
    <property type="project" value="InterPro"/>
</dbReference>
<dbReference type="Pfam" id="PF01198">
    <property type="entry name" value="Ribosomal_L31e"/>
    <property type="match status" value="1"/>
</dbReference>
<accession>L9KPJ5</accession>
<dbReference type="InParanoid" id="L9KPJ5"/>
<reference evidence="9" key="1">
    <citation type="submission" date="2012-07" db="EMBL/GenBank/DDBJ databases">
        <title>Genome of the Chinese tree shrew, a rising model animal genetically related to primates.</title>
        <authorList>
            <person name="Zhang G."/>
            <person name="Fan Y."/>
            <person name="Yao Y."/>
            <person name="Huang Z."/>
        </authorList>
    </citation>
    <scope>NUCLEOTIDE SEQUENCE [LARGE SCALE GENOMIC DNA]</scope>
</reference>
<evidence type="ECO:0000256" key="3">
    <source>
        <dbReference type="ARBA" id="ARBA00022980"/>
    </source>
</evidence>
<keyword evidence="4" id="KW-0687">Ribonucleoprotein</keyword>
<dbReference type="SUPFAM" id="SSF54575">
    <property type="entry name" value="Ribosomal protein L31e"/>
    <property type="match status" value="1"/>
</dbReference>
<organism evidence="8 9">
    <name type="scientific">Tupaia chinensis</name>
    <name type="common">Chinese tree shrew</name>
    <name type="synonym">Tupaia belangeri chinensis</name>
    <dbReference type="NCBI Taxonomy" id="246437"/>
    <lineage>
        <taxon>Eukaryota</taxon>
        <taxon>Metazoa</taxon>
        <taxon>Chordata</taxon>
        <taxon>Craniata</taxon>
        <taxon>Vertebrata</taxon>
        <taxon>Euteleostomi</taxon>
        <taxon>Mammalia</taxon>
        <taxon>Eutheria</taxon>
        <taxon>Euarchontoglires</taxon>
        <taxon>Scandentia</taxon>
        <taxon>Tupaiidae</taxon>
        <taxon>Tupaia</taxon>
    </lineage>
</organism>
<dbReference type="InterPro" id="IPR000054">
    <property type="entry name" value="Ribosomal_eL31"/>
</dbReference>
<reference evidence="9" key="2">
    <citation type="journal article" date="2013" name="Nat. Commun.">
        <title>Genome of the Chinese tree shrew.</title>
        <authorList>
            <person name="Fan Y."/>
            <person name="Huang Z.Y."/>
            <person name="Cao C.C."/>
            <person name="Chen C.S."/>
            <person name="Chen Y.X."/>
            <person name="Fan D.D."/>
            <person name="He J."/>
            <person name="Hou H.L."/>
            <person name="Hu L."/>
            <person name="Hu X.T."/>
            <person name="Jiang X.T."/>
            <person name="Lai R."/>
            <person name="Lang Y.S."/>
            <person name="Liang B."/>
            <person name="Liao S.G."/>
            <person name="Mu D."/>
            <person name="Ma Y.Y."/>
            <person name="Niu Y.Y."/>
            <person name="Sun X.Q."/>
            <person name="Xia J.Q."/>
            <person name="Xiao J."/>
            <person name="Xiong Z.Q."/>
            <person name="Xu L."/>
            <person name="Yang L."/>
            <person name="Zhang Y."/>
            <person name="Zhao W."/>
            <person name="Zhao X.D."/>
            <person name="Zheng Y.T."/>
            <person name="Zhou J.M."/>
            <person name="Zhu Y.B."/>
            <person name="Zhang G.J."/>
            <person name="Wang J."/>
            <person name="Yao Y.G."/>
        </authorList>
    </citation>
    <scope>NUCLEOTIDE SEQUENCE [LARGE SCALE GENOMIC DNA]</scope>
</reference>
<evidence type="ECO:0000256" key="6">
    <source>
        <dbReference type="ARBA" id="ARBA00035230"/>
    </source>
</evidence>
<comment type="subunit">
    <text evidence="2">Component of the large ribosomal subunit.</text>
</comment>
<evidence type="ECO:0000313" key="9">
    <source>
        <dbReference type="Proteomes" id="UP000011518"/>
    </source>
</evidence>
<comment type="function">
    <text evidence="5">Component of the large ribosomal subunit. The ribosome is a large ribonucleoprotein complex responsible for the synthesis of proteins in the cell.</text>
</comment>
<keyword evidence="3 8" id="KW-0689">Ribosomal protein</keyword>
<evidence type="ECO:0000256" key="5">
    <source>
        <dbReference type="ARBA" id="ARBA00034092"/>
    </source>
</evidence>